<proteinExistence type="predicted"/>
<dbReference type="SUPFAM" id="SSF50022">
    <property type="entry name" value="ISP domain"/>
    <property type="match status" value="1"/>
</dbReference>
<feature type="domain" description="Rieske" evidence="6">
    <location>
        <begin position="10"/>
        <end position="111"/>
    </location>
</feature>
<keyword evidence="7" id="KW-0223">Dioxygenase</keyword>
<evidence type="ECO:0000256" key="4">
    <source>
        <dbReference type="ARBA" id="ARBA00023004"/>
    </source>
</evidence>
<dbReference type="PANTHER" id="PTHR21266">
    <property type="entry name" value="IRON-SULFUR DOMAIN CONTAINING PROTEIN"/>
    <property type="match status" value="1"/>
</dbReference>
<dbReference type="Gene3D" id="2.102.10.10">
    <property type="entry name" value="Rieske [2Fe-2S] iron-sulphur domain"/>
    <property type="match status" value="1"/>
</dbReference>
<dbReference type="InterPro" id="IPR036922">
    <property type="entry name" value="Rieske_2Fe-2S_sf"/>
</dbReference>
<name>A0ABP9RCW3_9PSEU</name>
<dbReference type="InterPro" id="IPR050584">
    <property type="entry name" value="Cholesterol_7-desaturase"/>
</dbReference>
<accession>A0ABP9RCW3</accession>
<dbReference type="Proteomes" id="UP001428817">
    <property type="component" value="Unassembled WGS sequence"/>
</dbReference>
<evidence type="ECO:0000256" key="1">
    <source>
        <dbReference type="ARBA" id="ARBA00022714"/>
    </source>
</evidence>
<dbReference type="RefSeq" id="WP_185062055.1">
    <property type="nucleotide sequence ID" value="NZ_BAABJP010000062.1"/>
</dbReference>
<dbReference type="Pfam" id="PF19112">
    <property type="entry name" value="VanA_C"/>
    <property type="match status" value="1"/>
</dbReference>
<dbReference type="InterPro" id="IPR017941">
    <property type="entry name" value="Rieske_2Fe-2S"/>
</dbReference>
<sequence>MKPNYPFNCWYVAATSEEVGRRPLGRRLLDVPVVLYRTGAGAVVAMRDRCVHRAYPLSSGHLEGDRVVCGYHGFAYDPDGVCVDVPSQENPPIGARVRTFPVFERGPLVWIWLGQPGAAALRTPPATPWLTDPGWASFGERLHVGANYLLLHEHYLDLTNVFAMHPANVPPGIDRLPYLDEVEVSEMSVRYTRALPPARLAPWEAEATGLPRGPEYHRREQGTFVSPALHVQRWVIDTEQGDSYEQLRMHGFTPETPTTTHVFLRVARNYSTDRALVSDHLRGFFLDMIGRDAAVLEVVQRQLAEEGEPGRDINVKADRAAVRARRVAQAMVAEETGRPLPRTPTNAIARS</sequence>
<organism evidence="7 8">
    <name type="scientific">Pseudonocardia eucalypti</name>
    <dbReference type="NCBI Taxonomy" id="648755"/>
    <lineage>
        <taxon>Bacteria</taxon>
        <taxon>Bacillati</taxon>
        <taxon>Actinomycetota</taxon>
        <taxon>Actinomycetes</taxon>
        <taxon>Pseudonocardiales</taxon>
        <taxon>Pseudonocardiaceae</taxon>
        <taxon>Pseudonocardia</taxon>
    </lineage>
</organism>
<keyword evidence="8" id="KW-1185">Reference proteome</keyword>
<keyword evidence="5" id="KW-0411">Iron-sulfur</keyword>
<protein>
    <submittedName>
        <fullName evidence="7">Aromatic ring-hydroxylating dioxygenase subunit alpha</fullName>
    </submittedName>
</protein>
<evidence type="ECO:0000256" key="3">
    <source>
        <dbReference type="ARBA" id="ARBA00023002"/>
    </source>
</evidence>
<dbReference type="Gene3D" id="3.90.380.10">
    <property type="entry name" value="Naphthalene 1,2-dioxygenase Alpha Subunit, Chain A, domain 1"/>
    <property type="match status" value="1"/>
</dbReference>
<dbReference type="PANTHER" id="PTHR21266:SF60">
    <property type="entry name" value="3-KETOSTEROID-9-ALPHA-MONOOXYGENASE, OXYGENASE COMPONENT"/>
    <property type="match status" value="1"/>
</dbReference>
<dbReference type="Pfam" id="PF00355">
    <property type="entry name" value="Rieske"/>
    <property type="match status" value="1"/>
</dbReference>
<evidence type="ECO:0000313" key="8">
    <source>
        <dbReference type="Proteomes" id="UP001428817"/>
    </source>
</evidence>
<dbReference type="SUPFAM" id="SSF55961">
    <property type="entry name" value="Bet v1-like"/>
    <property type="match status" value="1"/>
</dbReference>
<evidence type="ECO:0000256" key="2">
    <source>
        <dbReference type="ARBA" id="ARBA00022723"/>
    </source>
</evidence>
<evidence type="ECO:0000259" key="6">
    <source>
        <dbReference type="PROSITE" id="PS51296"/>
    </source>
</evidence>
<reference evidence="8" key="1">
    <citation type="journal article" date="2019" name="Int. J. Syst. Evol. Microbiol.">
        <title>The Global Catalogue of Microorganisms (GCM) 10K type strain sequencing project: providing services to taxonomists for standard genome sequencing and annotation.</title>
        <authorList>
            <consortium name="The Broad Institute Genomics Platform"/>
            <consortium name="The Broad Institute Genome Sequencing Center for Infectious Disease"/>
            <person name="Wu L."/>
            <person name="Ma J."/>
        </authorList>
    </citation>
    <scope>NUCLEOTIDE SEQUENCE [LARGE SCALE GENOMIC DNA]</scope>
    <source>
        <strain evidence="8">JCM 18303</strain>
    </source>
</reference>
<dbReference type="EMBL" id="BAABJP010000062">
    <property type="protein sequence ID" value="GAA5174344.1"/>
    <property type="molecule type" value="Genomic_DNA"/>
</dbReference>
<dbReference type="InterPro" id="IPR044043">
    <property type="entry name" value="VanA_C_cat"/>
</dbReference>
<dbReference type="GO" id="GO:0051213">
    <property type="term" value="F:dioxygenase activity"/>
    <property type="evidence" value="ECO:0007669"/>
    <property type="project" value="UniProtKB-KW"/>
</dbReference>
<comment type="caution">
    <text evidence="7">The sequence shown here is derived from an EMBL/GenBank/DDBJ whole genome shotgun (WGS) entry which is preliminary data.</text>
</comment>
<evidence type="ECO:0000313" key="7">
    <source>
        <dbReference type="EMBL" id="GAA5174344.1"/>
    </source>
</evidence>
<gene>
    <name evidence="7" type="ORF">GCM10023321_77950</name>
</gene>
<keyword evidence="3" id="KW-0560">Oxidoreductase</keyword>
<keyword evidence="2" id="KW-0479">Metal-binding</keyword>
<keyword evidence="4" id="KW-0408">Iron</keyword>
<dbReference type="PROSITE" id="PS51296">
    <property type="entry name" value="RIESKE"/>
    <property type="match status" value="1"/>
</dbReference>
<keyword evidence="1" id="KW-0001">2Fe-2S</keyword>
<evidence type="ECO:0000256" key="5">
    <source>
        <dbReference type="ARBA" id="ARBA00023014"/>
    </source>
</evidence>